<sequence>MSSSTKEAKVKELLARADEASTANETAKAATILREAVQLDADNPEVKKRWLSIVEKQDDNTRSIDTLRAYLSFGKDEDGKAALQGMRSKQLSAADTGNAFDLLVGVVAQDQSHHRAESMPARLDELFASLLDRHVEARMLLARRLTSAPTDIFNHLYTIGDDTFKAVMSVVLDTTPWIDPSKQVTAQQDIFKLCTATLIQAGVDRPERAMRAITHQLAVAPENVASLLDEDEIDIILSELDIRLDSSLRSQAMLATSQVLKVTKEEGEQVFADFVTRKVARQNNHDLILAFSAAAAVFPILPAAAAKLFLTEGFVQRLVPSLERNSDEAARGRKKSQTLEEAALQLLSAACVDKACRDAIKRYCTHWLQELSDERQGHHKALASLILAKISDTSVEDITTKLTGLVIHSGEARDQAIEGLAYTSLQSKMKERIADDTALLRSLVSALTQSKTAVFGCLTIFANLVAYKAPLSEEQKKMTQLHAYANSSKVAPDDPLEEDKHVTARCKRVLDANTVPALVAASQQSLSTSNTTLILSVLLSLSKDQKHRPKMAQQGAVRLLLQLRERTLHSSSPNPSATTTTTLSLTASHALSRLLISLNPSHLFSPTLPASTAVSALLPLLSADQSQSNDPGPRDLLPVFEALLALTNLASMPDDATPREQIIRTALPQIEDLLFSAHVFVQRASVELVCNLMASPSCIALFADSSSDSKRRLLILLALTDVADLASRRAAGGALAMMSEWDIAVTALLDVKEGKGMQALLGMCQDESMEVRMRGLVCLGNVVGAVGEVGERGQKAVLGAGGAERVREGLEGVKDGEVLAAGVEVLRLLA</sequence>
<organism evidence="5 6">
    <name type="scientific">Meristemomyces frigidus</name>
    <dbReference type="NCBI Taxonomy" id="1508187"/>
    <lineage>
        <taxon>Eukaryota</taxon>
        <taxon>Fungi</taxon>
        <taxon>Dikarya</taxon>
        <taxon>Ascomycota</taxon>
        <taxon>Pezizomycotina</taxon>
        <taxon>Dothideomycetes</taxon>
        <taxon>Dothideomycetidae</taxon>
        <taxon>Mycosphaerellales</taxon>
        <taxon>Teratosphaeriaceae</taxon>
        <taxon>Meristemomyces</taxon>
    </lineage>
</organism>
<dbReference type="EMBL" id="JAVRRL010000103">
    <property type="protein sequence ID" value="KAK5107874.1"/>
    <property type="molecule type" value="Genomic_DNA"/>
</dbReference>
<dbReference type="InterPro" id="IPR024660">
    <property type="entry name" value="UCS_central_dom"/>
</dbReference>
<dbReference type="SUPFAM" id="SSF48371">
    <property type="entry name" value="ARM repeat"/>
    <property type="match status" value="1"/>
</dbReference>
<proteinExistence type="predicted"/>
<dbReference type="AlphaFoldDB" id="A0AAN7TA92"/>
<dbReference type="PANTHER" id="PTHR45994:SF1">
    <property type="entry name" value="FI21225P1"/>
    <property type="match status" value="1"/>
</dbReference>
<reference evidence="5" key="1">
    <citation type="submission" date="2023-08" db="EMBL/GenBank/DDBJ databases">
        <title>Black Yeasts Isolated from many extreme environments.</title>
        <authorList>
            <person name="Coleine C."/>
            <person name="Stajich J.E."/>
            <person name="Selbmann L."/>
        </authorList>
    </citation>
    <scope>NUCLEOTIDE SEQUENCE</scope>
    <source>
        <strain evidence="5">CCFEE 5401</strain>
    </source>
</reference>
<dbReference type="PANTHER" id="PTHR45994">
    <property type="entry name" value="FI21225P1"/>
    <property type="match status" value="1"/>
</dbReference>
<keyword evidence="3" id="KW-0472">Membrane</keyword>
<dbReference type="GO" id="GO:0051879">
    <property type="term" value="F:Hsp90 protein binding"/>
    <property type="evidence" value="ECO:0007669"/>
    <property type="project" value="TreeGrafter"/>
</dbReference>
<keyword evidence="2" id="KW-0963">Cytoplasm</keyword>
<dbReference type="GO" id="GO:0005737">
    <property type="term" value="C:cytoplasm"/>
    <property type="evidence" value="ECO:0007669"/>
    <property type="project" value="UniProtKB-SubCell"/>
</dbReference>
<evidence type="ECO:0000313" key="5">
    <source>
        <dbReference type="EMBL" id="KAK5107874.1"/>
    </source>
</evidence>
<evidence type="ECO:0000256" key="2">
    <source>
        <dbReference type="ARBA" id="ARBA00022490"/>
    </source>
</evidence>
<evidence type="ECO:0000259" key="4">
    <source>
        <dbReference type="Pfam" id="PF11701"/>
    </source>
</evidence>
<dbReference type="Proteomes" id="UP001310890">
    <property type="component" value="Unassembled WGS sequence"/>
</dbReference>
<feature type="domain" description="UNC-45/Cro1/She4 central" evidence="4">
    <location>
        <begin position="231"/>
        <end position="390"/>
    </location>
</feature>
<evidence type="ECO:0000256" key="1">
    <source>
        <dbReference type="ARBA" id="ARBA00004496"/>
    </source>
</evidence>
<evidence type="ECO:0000313" key="6">
    <source>
        <dbReference type="Proteomes" id="UP001310890"/>
    </source>
</evidence>
<feature type="transmembrane region" description="Helical" evidence="3">
    <location>
        <begin position="287"/>
        <end position="310"/>
    </location>
</feature>
<dbReference type="InterPro" id="IPR016024">
    <property type="entry name" value="ARM-type_fold"/>
</dbReference>
<evidence type="ECO:0000256" key="3">
    <source>
        <dbReference type="SAM" id="Phobius"/>
    </source>
</evidence>
<comment type="caution">
    <text evidence="5">The sequence shown here is derived from an EMBL/GenBank/DDBJ whole genome shotgun (WGS) entry which is preliminary data.</text>
</comment>
<name>A0AAN7TA92_9PEZI</name>
<dbReference type="Pfam" id="PF11701">
    <property type="entry name" value="UNC45-central"/>
    <property type="match status" value="1"/>
</dbReference>
<protein>
    <recommendedName>
        <fullName evidence="4">UNC-45/Cro1/She4 central domain-containing protein</fullName>
    </recommendedName>
</protein>
<keyword evidence="3" id="KW-0812">Transmembrane</keyword>
<gene>
    <name evidence="5" type="ORF">LTR62_000584</name>
</gene>
<dbReference type="InterPro" id="IPR011989">
    <property type="entry name" value="ARM-like"/>
</dbReference>
<dbReference type="Gene3D" id="1.25.10.10">
    <property type="entry name" value="Leucine-rich Repeat Variant"/>
    <property type="match status" value="1"/>
</dbReference>
<keyword evidence="3" id="KW-1133">Transmembrane helix</keyword>
<accession>A0AAN7TA92</accession>
<comment type="subcellular location">
    <subcellularLocation>
        <location evidence="1">Cytoplasm</location>
    </subcellularLocation>
</comment>
<dbReference type="Gene3D" id="1.25.10.100">
    <property type="match status" value="1"/>
</dbReference>